<accession>A0A6H1TS91</accession>
<feature type="region of interest" description="Disordered" evidence="1">
    <location>
        <begin position="327"/>
        <end position="353"/>
    </location>
</feature>
<dbReference type="Proteomes" id="UP000500857">
    <property type="component" value="Chromosome"/>
</dbReference>
<dbReference type="AlphaFoldDB" id="A0A6H1TS91"/>
<evidence type="ECO:0000259" key="2">
    <source>
        <dbReference type="Pfam" id="PF01370"/>
    </source>
</evidence>
<dbReference type="KEGG" id="oxy:HCG48_01455"/>
<evidence type="ECO:0000313" key="3">
    <source>
        <dbReference type="EMBL" id="QIZ69411.1"/>
    </source>
</evidence>
<dbReference type="InterPro" id="IPR036291">
    <property type="entry name" value="NAD(P)-bd_dom_sf"/>
</dbReference>
<reference evidence="3 4" key="1">
    <citation type="submission" date="2020-04" db="EMBL/GenBank/DDBJ databases">
        <authorList>
            <person name="Basu S."/>
            <person name="Maruthanayagam V."/>
            <person name="Chakraborty S."/>
            <person name="Pramanik A."/>
            <person name="Mukherjee J."/>
            <person name="Brink B."/>
        </authorList>
    </citation>
    <scope>NUCLEOTIDE SEQUENCE [LARGE SCALE GENOMIC DNA]</scope>
    <source>
        <strain evidence="3 4">AP17</strain>
    </source>
</reference>
<dbReference type="Gene3D" id="3.40.50.720">
    <property type="entry name" value="NAD(P)-binding Rossmann-like Domain"/>
    <property type="match status" value="1"/>
</dbReference>
<dbReference type="RefSeq" id="WP_168567568.1">
    <property type="nucleotide sequence ID" value="NZ_CP051167.1"/>
</dbReference>
<keyword evidence="4" id="KW-1185">Reference proteome</keyword>
<feature type="domain" description="NAD-dependent epimerase/dehydratase" evidence="2">
    <location>
        <begin position="11"/>
        <end position="225"/>
    </location>
</feature>
<protein>
    <submittedName>
        <fullName evidence="3">NAD(P)-dependent oxidoreductase</fullName>
    </submittedName>
</protein>
<sequence length="353" mass="39956">MFSSYYKPKRILVTGASGCIGHYVVETLIQETDYELFLLVRDPEKLRVDLEARSGIEIIKADMRDIDRYKDLLATIDIAILAATAWGGSQEVFDVNVLKTLRLIELLDPEVCEQVIYFSTASILDRNNELLREAGQLGTDYIRSKFDCIRRFSRLPLASRITTLYPTLVFGGDEQKPLSHLTAGVPQVLKWINLIRFFKAEGSFHFIHARDIAKIVLHLVENPPEPSRPFVLGNAAMTVDQAVEEICAAVNKSIVFRIPLTPLLADIFITLFRIQMSSWDEYCLKQRHFTYTDPVTPATFGMTTEYPTLRDTLKASGYFKVESPYSMSANSFEDPTSESSQNEPGTGEAERDF</sequence>
<dbReference type="InterPro" id="IPR050177">
    <property type="entry name" value="Lipid_A_modif_metabolic_enz"/>
</dbReference>
<organism evidence="3 4">
    <name type="scientific">Oxynema aestuarii AP17</name>
    <dbReference type="NCBI Taxonomy" id="2064643"/>
    <lineage>
        <taxon>Bacteria</taxon>
        <taxon>Bacillati</taxon>
        <taxon>Cyanobacteriota</taxon>
        <taxon>Cyanophyceae</taxon>
        <taxon>Oscillatoriophycideae</taxon>
        <taxon>Oscillatoriales</taxon>
        <taxon>Oscillatoriaceae</taxon>
        <taxon>Oxynema</taxon>
        <taxon>Oxynema aestuarii</taxon>
    </lineage>
</organism>
<gene>
    <name evidence="3" type="ORF">HCG48_01455</name>
</gene>
<dbReference type="EMBL" id="CP051167">
    <property type="protein sequence ID" value="QIZ69411.1"/>
    <property type="molecule type" value="Genomic_DNA"/>
</dbReference>
<feature type="compositionally biased region" description="Polar residues" evidence="1">
    <location>
        <begin position="327"/>
        <end position="344"/>
    </location>
</feature>
<evidence type="ECO:0000256" key="1">
    <source>
        <dbReference type="SAM" id="MobiDB-lite"/>
    </source>
</evidence>
<evidence type="ECO:0000313" key="4">
    <source>
        <dbReference type="Proteomes" id="UP000500857"/>
    </source>
</evidence>
<dbReference type="PANTHER" id="PTHR43245:SF13">
    <property type="entry name" value="UDP-D-APIOSE_UDP-D-XYLOSE SYNTHASE 2"/>
    <property type="match status" value="1"/>
</dbReference>
<dbReference type="SUPFAM" id="SSF51735">
    <property type="entry name" value="NAD(P)-binding Rossmann-fold domains"/>
    <property type="match status" value="1"/>
</dbReference>
<dbReference type="InterPro" id="IPR001509">
    <property type="entry name" value="Epimerase_deHydtase"/>
</dbReference>
<dbReference type="PANTHER" id="PTHR43245">
    <property type="entry name" value="BIFUNCTIONAL POLYMYXIN RESISTANCE PROTEIN ARNA"/>
    <property type="match status" value="1"/>
</dbReference>
<name>A0A6H1TS91_9CYAN</name>
<proteinExistence type="predicted"/>
<dbReference type="Pfam" id="PF01370">
    <property type="entry name" value="Epimerase"/>
    <property type="match status" value="1"/>
</dbReference>